<dbReference type="PANTHER" id="PTHR36115">
    <property type="entry name" value="PROLINE-RICH ANTIGEN HOMOLOG-RELATED"/>
    <property type="match status" value="1"/>
</dbReference>
<dbReference type="GeneID" id="89469720"/>
<dbReference type="RefSeq" id="WP_004432432.1">
    <property type="nucleotide sequence ID" value="NZ_AJLR01000162.1"/>
</dbReference>
<evidence type="ECO:0000256" key="2">
    <source>
        <dbReference type="ARBA" id="ARBA00022475"/>
    </source>
</evidence>
<keyword evidence="9" id="KW-1185">Reference proteome</keyword>
<sequence length="133" mass="14969">MEHRAGFWIRFIALIIDTIILSIVQFVLSFLISGYSLTEMNVLSSIINLILTFLYFVWLQVKFNGQTIGKKITGIRVANLEGERVTIGQMTLREIIGKLVSGLILLIGFLMAAGRSKRALHDYIAKTIVIRAE</sequence>
<evidence type="ECO:0000256" key="4">
    <source>
        <dbReference type="ARBA" id="ARBA00022989"/>
    </source>
</evidence>
<dbReference type="STRING" id="1131731.BAZO_21298"/>
<feature type="transmembrane region" description="Helical" evidence="6">
    <location>
        <begin position="95"/>
        <end position="113"/>
    </location>
</feature>
<dbReference type="InterPro" id="IPR051791">
    <property type="entry name" value="Pra-immunoreactive"/>
</dbReference>
<keyword evidence="5 6" id="KW-0472">Membrane</keyword>
<evidence type="ECO:0000313" key="9">
    <source>
        <dbReference type="Proteomes" id="UP000006315"/>
    </source>
</evidence>
<reference evidence="8 9" key="1">
    <citation type="journal article" date="2012" name="Front. Microbiol.">
        <title>Redundancy and modularity in membrane-associated dissimilatory nitrate reduction in Bacillus.</title>
        <authorList>
            <person name="Heylen K."/>
            <person name="Keltjens J."/>
        </authorList>
    </citation>
    <scope>NUCLEOTIDE SEQUENCE [LARGE SCALE GENOMIC DNA]</scope>
    <source>
        <strain evidence="8 9">LMG 9581</strain>
    </source>
</reference>
<organism evidence="8 9">
    <name type="scientific">Schinkia azotoformans LMG 9581</name>
    <dbReference type="NCBI Taxonomy" id="1131731"/>
    <lineage>
        <taxon>Bacteria</taxon>
        <taxon>Bacillati</taxon>
        <taxon>Bacillota</taxon>
        <taxon>Bacilli</taxon>
        <taxon>Bacillales</taxon>
        <taxon>Bacillaceae</taxon>
        <taxon>Calidifontibacillus/Schinkia group</taxon>
        <taxon>Schinkia</taxon>
    </lineage>
</organism>
<dbReference type="GO" id="GO:0005886">
    <property type="term" value="C:plasma membrane"/>
    <property type="evidence" value="ECO:0007669"/>
    <property type="project" value="UniProtKB-SubCell"/>
</dbReference>
<evidence type="ECO:0000256" key="5">
    <source>
        <dbReference type="ARBA" id="ARBA00023136"/>
    </source>
</evidence>
<evidence type="ECO:0000259" key="7">
    <source>
        <dbReference type="Pfam" id="PF06271"/>
    </source>
</evidence>
<evidence type="ECO:0000256" key="6">
    <source>
        <dbReference type="SAM" id="Phobius"/>
    </source>
</evidence>
<comment type="caution">
    <text evidence="8">The sequence shown here is derived from an EMBL/GenBank/DDBJ whole genome shotgun (WGS) entry which is preliminary data.</text>
</comment>
<dbReference type="AlphaFoldDB" id="K6BTS1"/>
<dbReference type="EMBL" id="AJLR01000162">
    <property type="protein sequence ID" value="EKN62345.1"/>
    <property type="molecule type" value="Genomic_DNA"/>
</dbReference>
<feature type="transmembrane region" description="Helical" evidence="6">
    <location>
        <begin position="12"/>
        <end position="36"/>
    </location>
</feature>
<feature type="transmembrane region" description="Helical" evidence="6">
    <location>
        <begin position="42"/>
        <end position="61"/>
    </location>
</feature>
<name>K6BTS1_SCHAZ</name>
<accession>K6BTS1</accession>
<proteinExistence type="predicted"/>
<evidence type="ECO:0000256" key="3">
    <source>
        <dbReference type="ARBA" id="ARBA00022692"/>
    </source>
</evidence>
<keyword evidence="4 6" id="KW-1133">Transmembrane helix</keyword>
<keyword evidence="2" id="KW-1003">Cell membrane</keyword>
<dbReference type="PATRIC" id="fig|1131731.3.peg.4346"/>
<feature type="domain" description="RDD" evidence="7">
    <location>
        <begin position="4"/>
        <end position="126"/>
    </location>
</feature>
<dbReference type="PANTHER" id="PTHR36115:SF9">
    <property type="entry name" value="LMO1584 PROTEIN"/>
    <property type="match status" value="1"/>
</dbReference>
<dbReference type="Pfam" id="PF06271">
    <property type="entry name" value="RDD"/>
    <property type="match status" value="1"/>
</dbReference>
<protein>
    <submittedName>
        <fullName evidence="8">Integral inner membrane protein</fullName>
    </submittedName>
</protein>
<gene>
    <name evidence="8" type="ORF">BAZO_21298</name>
</gene>
<dbReference type="InterPro" id="IPR010432">
    <property type="entry name" value="RDD"/>
</dbReference>
<evidence type="ECO:0000313" key="8">
    <source>
        <dbReference type="EMBL" id="EKN62345.1"/>
    </source>
</evidence>
<dbReference type="Proteomes" id="UP000006315">
    <property type="component" value="Unassembled WGS sequence"/>
</dbReference>
<keyword evidence="3 6" id="KW-0812">Transmembrane</keyword>
<evidence type="ECO:0000256" key="1">
    <source>
        <dbReference type="ARBA" id="ARBA00004651"/>
    </source>
</evidence>
<comment type="subcellular location">
    <subcellularLocation>
        <location evidence="1">Cell membrane</location>
        <topology evidence="1">Multi-pass membrane protein</topology>
    </subcellularLocation>
</comment>